<dbReference type="SUPFAM" id="SSF52540">
    <property type="entry name" value="P-loop containing nucleoside triphosphate hydrolases"/>
    <property type="match status" value="1"/>
</dbReference>
<organism evidence="1 2">
    <name type="scientific">Streptococcus suis</name>
    <dbReference type="NCBI Taxonomy" id="1307"/>
    <lineage>
        <taxon>Bacteria</taxon>
        <taxon>Bacillati</taxon>
        <taxon>Bacillota</taxon>
        <taxon>Bacilli</taxon>
        <taxon>Lactobacillales</taxon>
        <taxon>Streptococcaceae</taxon>
        <taxon>Streptococcus</taxon>
    </lineage>
</organism>
<evidence type="ECO:0000313" key="1">
    <source>
        <dbReference type="EMBL" id="TIH99364.1"/>
    </source>
</evidence>
<dbReference type="InterPro" id="IPR027417">
    <property type="entry name" value="P-loop_NTPase"/>
</dbReference>
<dbReference type="OrthoDB" id="2221854at2"/>
<protein>
    <submittedName>
        <fullName evidence="1">ATP-binding protein</fullName>
    </submittedName>
</protein>
<dbReference type="Gene3D" id="3.40.50.300">
    <property type="entry name" value="P-loop containing nucleotide triphosphate hydrolases"/>
    <property type="match status" value="1"/>
</dbReference>
<comment type="caution">
    <text evidence="1">The sequence shown here is derived from an EMBL/GenBank/DDBJ whole genome shotgun (WGS) entry which is preliminary data.</text>
</comment>
<dbReference type="GO" id="GO:0005524">
    <property type="term" value="F:ATP binding"/>
    <property type="evidence" value="ECO:0007669"/>
    <property type="project" value="UniProtKB-KW"/>
</dbReference>
<dbReference type="AlphaFoldDB" id="A0A4V4RWM6"/>
<accession>A0A4V4RWM6</accession>
<dbReference type="EMBL" id="SSXO01000004">
    <property type="protein sequence ID" value="TIH99364.1"/>
    <property type="molecule type" value="Genomic_DNA"/>
</dbReference>
<dbReference type="Proteomes" id="UP000305165">
    <property type="component" value="Unassembled WGS sequence"/>
</dbReference>
<keyword evidence="1" id="KW-0547">Nucleotide-binding</keyword>
<proteinExistence type="predicted"/>
<reference evidence="1 2" key="1">
    <citation type="submission" date="2019-04" db="EMBL/GenBank/DDBJ databases">
        <title>Genome analysis of Streptococcus suis strain WUSS424.</title>
        <authorList>
            <person name="Chen H."/>
            <person name="Gao X."/>
            <person name="Wu Z."/>
        </authorList>
    </citation>
    <scope>NUCLEOTIDE SEQUENCE [LARGE SCALE GENOMIC DNA]</scope>
    <source>
        <strain evidence="1 2">WUSS424</strain>
    </source>
</reference>
<evidence type="ECO:0000313" key="2">
    <source>
        <dbReference type="Proteomes" id="UP000305165"/>
    </source>
</evidence>
<sequence>MFLFAFPGMGKTTLAKKWSKVVDLEMSDIKYDNSSVSHLTKEERKSTKRPIKDKQYRQTYVEKAFEWEQAGKIVLVALNFLPRMLWAMWLAGKKNVHIFIPHPSLKEEYRQRYIKRGNNARFIFEVMLIWYVTLLPLYLLSKCLPQLITVTEAGETLEDYQEQIQTGKMIAKILFTQTIS</sequence>
<keyword evidence="1" id="KW-0067">ATP-binding</keyword>
<name>A0A4V4RWM6_STRSU</name>
<gene>
    <name evidence="1" type="ORF">FAJ39_07340</name>
</gene>